<gene>
    <name evidence="6" type="ORF">GCM10025864_21740</name>
</gene>
<dbReference type="EMBL" id="BSUK01000001">
    <property type="protein sequence ID" value="GMA24415.1"/>
    <property type="molecule type" value="Genomic_DNA"/>
</dbReference>
<dbReference type="SUPFAM" id="SSF53474">
    <property type="entry name" value="alpha/beta-Hydrolases"/>
    <property type="match status" value="1"/>
</dbReference>
<proteinExistence type="inferred from homology"/>
<sequence length="261" mass="26274">MRLSSRLRTLAVRTAAVGAVLGTALAAQAVIATSASATSSSAACANIVQIVVRGSNEAAGSKISGNVYTSGGLGRMSVVSSRVASGTKKSVRTVGLVYPATIAPSLSVLGGYPQSEVTGRNTLAKELNRLASSCPSSKTVLIGYSQGAHVIGDTLSNTNPAGLKAAAKSRVAAVFLTGDPVRRYGESFNKGAGVGGGLLPNRAKGDLSGVASRLNSYCYKGDMFCDPDHPVSGKSGSTIHGSYGNATIGAYGASFILGKIK</sequence>
<protein>
    <recommendedName>
        <fullName evidence="8">Cutinase</fullName>
    </recommendedName>
</protein>
<keyword evidence="7" id="KW-1185">Reference proteome</keyword>
<evidence type="ECO:0000256" key="3">
    <source>
        <dbReference type="ARBA" id="ARBA00022801"/>
    </source>
</evidence>
<dbReference type="SMART" id="SM01110">
    <property type="entry name" value="Cutinase"/>
    <property type="match status" value="1"/>
</dbReference>
<evidence type="ECO:0000256" key="5">
    <source>
        <dbReference type="SAM" id="SignalP"/>
    </source>
</evidence>
<feature type="chain" id="PRO_5045913832" description="Cutinase" evidence="5">
    <location>
        <begin position="30"/>
        <end position="261"/>
    </location>
</feature>
<keyword evidence="4" id="KW-1015">Disulfide bond</keyword>
<keyword evidence="3" id="KW-0378">Hydrolase</keyword>
<evidence type="ECO:0008006" key="8">
    <source>
        <dbReference type="Google" id="ProtNLM"/>
    </source>
</evidence>
<keyword evidence="2" id="KW-0719">Serine esterase</keyword>
<feature type="signal peptide" evidence="5">
    <location>
        <begin position="1"/>
        <end position="29"/>
    </location>
</feature>
<dbReference type="Pfam" id="PF01083">
    <property type="entry name" value="Cutinase"/>
    <property type="match status" value="1"/>
</dbReference>
<organism evidence="6 7">
    <name type="scientific">Luteimicrobium album</name>
    <dbReference type="NCBI Taxonomy" id="1054550"/>
    <lineage>
        <taxon>Bacteria</taxon>
        <taxon>Bacillati</taxon>
        <taxon>Actinomycetota</taxon>
        <taxon>Actinomycetes</taxon>
        <taxon>Micrococcales</taxon>
        <taxon>Luteimicrobium</taxon>
    </lineage>
</organism>
<evidence type="ECO:0000313" key="7">
    <source>
        <dbReference type="Proteomes" id="UP001157091"/>
    </source>
</evidence>
<evidence type="ECO:0000256" key="4">
    <source>
        <dbReference type="ARBA" id="ARBA00023157"/>
    </source>
</evidence>
<evidence type="ECO:0000313" key="6">
    <source>
        <dbReference type="EMBL" id="GMA24415.1"/>
    </source>
</evidence>
<evidence type="ECO:0000256" key="2">
    <source>
        <dbReference type="ARBA" id="ARBA00022487"/>
    </source>
</evidence>
<name>A0ABQ6I0Y6_9MICO</name>
<dbReference type="Proteomes" id="UP001157091">
    <property type="component" value="Unassembled WGS sequence"/>
</dbReference>
<reference evidence="7" key="1">
    <citation type="journal article" date="2019" name="Int. J. Syst. Evol. Microbiol.">
        <title>The Global Catalogue of Microorganisms (GCM) 10K type strain sequencing project: providing services to taxonomists for standard genome sequencing and annotation.</title>
        <authorList>
            <consortium name="The Broad Institute Genomics Platform"/>
            <consortium name="The Broad Institute Genome Sequencing Center for Infectious Disease"/>
            <person name="Wu L."/>
            <person name="Ma J."/>
        </authorList>
    </citation>
    <scope>NUCLEOTIDE SEQUENCE [LARGE SCALE GENOMIC DNA]</scope>
    <source>
        <strain evidence="7">NBRC 106348</strain>
    </source>
</reference>
<dbReference type="InterPro" id="IPR029058">
    <property type="entry name" value="AB_hydrolase_fold"/>
</dbReference>
<keyword evidence="5" id="KW-0732">Signal</keyword>
<dbReference type="InterPro" id="IPR000675">
    <property type="entry name" value="Cutinase/axe"/>
</dbReference>
<dbReference type="PANTHER" id="PTHR33630">
    <property type="entry name" value="CUTINASE RV1984C-RELATED-RELATED"/>
    <property type="match status" value="1"/>
</dbReference>
<accession>A0ABQ6I0Y6</accession>
<comment type="caution">
    <text evidence="6">The sequence shown here is derived from an EMBL/GenBank/DDBJ whole genome shotgun (WGS) entry which is preliminary data.</text>
</comment>
<evidence type="ECO:0000256" key="1">
    <source>
        <dbReference type="ARBA" id="ARBA00007534"/>
    </source>
</evidence>
<dbReference type="Gene3D" id="3.40.50.1820">
    <property type="entry name" value="alpha/beta hydrolase"/>
    <property type="match status" value="1"/>
</dbReference>
<comment type="similarity">
    <text evidence="1">Belongs to the cutinase family.</text>
</comment>
<dbReference type="PANTHER" id="PTHR33630:SF9">
    <property type="entry name" value="CUTINASE 4"/>
    <property type="match status" value="1"/>
</dbReference>